<gene>
    <name evidence="2" type="ORF">I206_06337</name>
</gene>
<dbReference type="AlphaFoldDB" id="A0A1B9HVZ0"/>
<protein>
    <submittedName>
        <fullName evidence="2">Uncharacterized protein</fullName>
    </submittedName>
</protein>
<organism evidence="2">
    <name type="scientific">Kwoniella pini CBS 10737</name>
    <dbReference type="NCBI Taxonomy" id="1296096"/>
    <lineage>
        <taxon>Eukaryota</taxon>
        <taxon>Fungi</taxon>
        <taxon>Dikarya</taxon>
        <taxon>Basidiomycota</taxon>
        <taxon>Agaricomycotina</taxon>
        <taxon>Tremellomycetes</taxon>
        <taxon>Tremellales</taxon>
        <taxon>Cryptococcaceae</taxon>
        <taxon>Kwoniella</taxon>
    </lineage>
</organism>
<feature type="compositionally biased region" description="Low complexity" evidence="1">
    <location>
        <begin position="186"/>
        <end position="200"/>
    </location>
</feature>
<dbReference type="EMBL" id="KV700116">
    <property type="protein sequence ID" value="OCF47436.1"/>
    <property type="molecule type" value="Genomic_DNA"/>
</dbReference>
<feature type="region of interest" description="Disordered" evidence="1">
    <location>
        <begin position="171"/>
        <end position="200"/>
    </location>
</feature>
<proteinExistence type="predicted"/>
<feature type="compositionally biased region" description="Basic and acidic residues" evidence="1">
    <location>
        <begin position="171"/>
        <end position="180"/>
    </location>
</feature>
<name>A0A1B9HVZ0_9TREE</name>
<accession>A0A1B9HVZ0</accession>
<dbReference type="OrthoDB" id="2596754at2759"/>
<evidence type="ECO:0000313" key="2">
    <source>
        <dbReference type="EMBL" id="OCF47436.1"/>
    </source>
</evidence>
<reference evidence="2" key="1">
    <citation type="submission" date="2013-07" db="EMBL/GenBank/DDBJ databases">
        <title>The Genome Sequence of Cryptococcus pinus CBS10737.</title>
        <authorList>
            <consortium name="The Broad Institute Genome Sequencing Platform"/>
            <person name="Cuomo C."/>
            <person name="Litvintseva A."/>
            <person name="Chen Y."/>
            <person name="Heitman J."/>
            <person name="Sun S."/>
            <person name="Springer D."/>
            <person name="Dromer F."/>
            <person name="Young S.K."/>
            <person name="Zeng Q."/>
            <person name="Gargeya S."/>
            <person name="Fitzgerald M."/>
            <person name="Abouelleil A."/>
            <person name="Alvarado L."/>
            <person name="Berlin A.M."/>
            <person name="Chapman S.B."/>
            <person name="Dewar J."/>
            <person name="Goldberg J."/>
            <person name="Griggs A."/>
            <person name="Gujja S."/>
            <person name="Hansen M."/>
            <person name="Howarth C."/>
            <person name="Imamovic A."/>
            <person name="Larimer J."/>
            <person name="McCowan C."/>
            <person name="Murphy C."/>
            <person name="Pearson M."/>
            <person name="Priest M."/>
            <person name="Roberts A."/>
            <person name="Saif S."/>
            <person name="Shea T."/>
            <person name="Sykes S."/>
            <person name="Wortman J."/>
            <person name="Nusbaum C."/>
            <person name="Birren B."/>
        </authorList>
    </citation>
    <scope>NUCLEOTIDE SEQUENCE [LARGE SCALE GENOMIC DNA]</scope>
    <source>
        <strain evidence="2">CBS 10737</strain>
    </source>
</reference>
<reference evidence="2" key="2">
    <citation type="submission" date="2016-07" db="EMBL/GenBank/DDBJ databases">
        <title>Evolution of pathogenesis and genome organization in the Tremellales.</title>
        <authorList>
            <person name="Cuomo C."/>
            <person name="Litvintseva A."/>
            <person name="Heitman J."/>
            <person name="Chen Y."/>
            <person name="Sun S."/>
            <person name="Springer D."/>
            <person name="Dromer F."/>
            <person name="Young S."/>
            <person name="Zeng Q."/>
            <person name="Chapman S."/>
            <person name="Gujja S."/>
            <person name="Saif S."/>
            <person name="Birren B."/>
        </authorList>
    </citation>
    <scope>NUCLEOTIDE SEQUENCE</scope>
    <source>
        <strain evidence="2">CBS 10737</strain>
    </source>
</reference>
<sequence>MTSILSYDLLEIEKIDLSLINPLNIIKGFKKELEILILCLILLAKKNGIIIIIVKESNSSEMINNNEIRIDNEDNKLWNKENSLPIPIQPDKSFSPNMNISTFLENQQIDSNQNDSISSNWLNKNNEEINFDNSMVSDEFDPFLTPIHQKFIQSHRAQSLQYQENNLIEDSDRSMEENHEMTLTNSQSHSMSKTISSSSSGKTVLQLMLEEFGLNPG</sequence>
<evidence type="ECO:0000256" key="1">
    <source>
        <dbReference type="SAM" id="MobiDB-lite"/>
    </source>
</evidence>